<evidence type="ECO:0000259" key="3">
    <source>
        <dbReference type="Pfam" id="PF08338"/>
    </source>
</evidence>
<dbReference type="PANTHER" id="PTHR11092">
    <property type="entry name" value="SUGAR NUCLEOTIDE EPIMERASE RELATED"/>
    <property type="match status" value="1"/>
</dbReference>
<dbReference type="Gene3D" id="3.40.50.720">
    <property type="entry name" value="NAD(P)-binding Rossmann-like Domain"/>
    <property type="match status" value="1"/>
</dbReference>
<comment type="caution">
    <text evidence="4">The sequence shown here is derived from an EMBL/GenBank/DDBJ whole genome shotgun (WGS) entry which is preliminary data.</text>
</comment>
<proteinExistence type="inferred from homology"/>
<dbReference type="InterPro" id="IPR013549">
    <property type="entry name" value="DUF1731"/>
</dbReference>
<dbReference type="Proteomes" id="UP000479226">
    <property type="component" value="Unassembled WGS sequence"/>
</dbReference>
<accession>A0ABX0DCX0</accession>
<dbReference type="Pfam" id="PF08338">
    <property type="entry name" value="DUF1731"/>
    <property type="match status" value="1"/>
</dbReference>
<evidence type="ECO:0000259" key="2">
    <source>
        <dbReference type="Pfam" id="PF01370"/>
    </source>
</evidence>
<comment type="similarity">
    <text evidence="1">Belongs to the NAD(P)-dependent epimerase/dehydratase family. SDR39U1 subfamily.</text>
</comment>
<dbReference type="Pfam" id="PF01370">
    <property type="entry name" value="Epimerase"/>
    <property type="match status" value="1"/>
</dbReference>
<name>A0ABX0DCX0_9MICC</name>
<dbReference type="RefSeq" id="WP_165182674.1">
    <property type="nucleotide sequence ID" value="NZ_JAAKZI010000024.1"/>
</dbReference>
<feature type="domain" description="NAD-dependent epimerase/dehydratase" evidence="2">
    <location>
        <begin position="5"/>
        <end position="216"/>
    </location>
</feature>
<sequence>MTTAVIAGASGFIGTHFRRELKVAGWQVRTIGRTGHATWGDTAAITEVLEGADLLLNLAGKSVSCRYNTRNMAEIVRSRLATTEELGRAIAACRTPPRDWFNASTGTIYRDARDCPQTEHDGELGSGFSVDVARGWEAALDAAPAPGTRKIPLRITIVMGPGGGAMRPFVNLARLGLGGVMGPGRQKFSWIHVDDLFRAVLFLHEHPEITGPVNIGSPNVADNATLMAEVRQAVGVPFGLPTPAWLLKIGSVLIRTEPELVLKSRWVQPATLQGAGFTWRHPALGEALTDIMAKGR</sequence>
<organism evidence="4 5">
    <name type="scientific">Arthrobacter silviterrae</name>
    <dbReference type="NCBI Taxonomy" id="2026658"/>
    <lineage>
        <taxon>Bacteria</taxon>
        <taxon>Bacillati</taxon>
        <taxon>Actinomycetota</taxon>
        <taxon>Actinomycetes</taxon>
        <taxon>Micrococcales</taxon>
        <taxon>Micrococcaceae</taxon>
        <taxon>Arthrobacter</taxon>
    </lineage>
</organism>
<dbReference type="PANTHER" id="PTHR11092:SF0">
    <property type="entry name" value="EPIMERASE FAMILY PROTEIN SDR39U1"/>
    <property type="match status" value="1"/>
</dbReference>
<dbReference type="SUPFAM" id="SSF51735">
    <property type="entry name" value="NAD(P)-binding Rossmann-fold domains"/>
    <property type="match status" value="1"/>
</dbReference>
<feature type="domain" description="DUF1731" evidence="3">
    <location>
        <begin position="242"/>
        <end position="291"/>
    </location>
</feature>
<reference evidence="4 5" key="1">
    <citation type="submission" date="2020-02" db="EMBL/GenBank/DDBJ databases">
        <title>Genome sequence of the type strain DSM 27180 of Arthrobacter silviterrae.</title>
        <authorList>
            <person name="Gao J."/>
            <person name="Sun J."/>
        </authorList>
    </citation>
    <scope>NUCLEOTIDE SEQUENCE [LARGE SCALE GENOMIC DNA]</scope>
    <source>
        <strain evidence="4 5">DSM 27180</strain>
    </source>
</reference>
<evidence type="ECO:0000313" key="5">
    <source>
        <dbReference type="Proteomes" id="UP000479226"/>
    </source>
</evidence>
<dbReference type="InterPro" id="IPR010099">
    <property type="entry name" value="SDR39U1"/>
</dbReference>
<evidence type="ECO:0000256" key="1">
    <source>
        <dbReference type="ARBA" id="ARBA00009353"/>
    </source>
</evidence>
<dbReference type="EMBL" id="JAAKZI010000024">
    <property type="protein sequence ID" value="NGN84451.1"/>
    <property type="molecule type" value="Genomic_DNA"/>
</dbReference>
<protein>
    <submittedName>
        <fullName evidence="4">TIGR01777 family protein</fullName>
    </submittedName>
</protein>
<dbReference type="InterPro" id="IPR036291">
    <property type="entry name" value="NAD(P)-bd_dom_sf"/>
</dbReference>
<dbReference type="InterPro" id="IPR001509">
    <property type="entry name" value="Epimerase_deHydtase"/>
</dbReference>
<keyword evidence="5" id="KW-1185">Reference proteome</keyword>
<evidence type="ECO:0000313" key="4">
    <source>
        <dbReference type="EMBL" id="NGN84451.1"/>
    </source>
</evidence>
<gene>
    <name evidence="4" type="ORF">G6N77_13425</name>
</gene>
<dbReference type="NCBIfam" id="TIGR01777">
    <property type="entry name" value="yfcH"/>
    <property type="match status" value="1"/>
</dbReference>